<dbReference type="Proteomes" id="UP000507222">
    <property type="component" value="Unassembled WGS sequence"/>
</dbReference>
<dbReference type="Proteomes" id="UP000507245">
    <property type="component" value="Unassembled WGS sequence"/>
</dbReference>
<evidence type="ECO:0000313" key="4">
    <source>
        <dbReference type="Proteomes" id="UP000507245"/>
    </source>
</evidence>
<evidence type="ECO:0000313" key="2">
    <source>
        <dbReference type="EMBL" id="CAB4304589.1"/>
    </source>
</evidence>
<dbReference type="AlphaFoldDB" id="A0A6J5WSZ1"/>
<sequence>MEPWTFLCNLGSSGNGILSAEVTLPFPDEVSERSSNFINCPTCAAARWA</sequence>
<keyword evidence="4" id="KW-1185">Reference proteome</keyword>
<proteinExistence type="predicted"/>
<protein>
    <submittedName>
        <fullName evidence="2">Uncharacterized protein</fullName>
    </submittedName>
</protein>
<dbReference type="EMBL" id="CAEKDK010000003">
    <property type="protein sequence ID" value="CAB4274114.1"/>
    <property type="molecule type" value="Genomic_DNA"/>
</dbReference>
<dbReference type="EMBL" id="CAEKKB010000003">
    <property type="protein sequence ID" value="CAB4304589.1"/>
    <property type="molecule type" value="Genomic_DNA"/>
</dbReference>
<reference evidence="4" key="1">
    <citation type="journal article" date="2020" name="Genome Biol.">
        <title>Gamete binning: chromosome-level and haplotype-resolved genome assembly enabled by high-throughput single-cell sequencing of gamete genomes.</title>
        <authorList>
            <person name="Campoy J.A."/>
            <person name="Sun H."/>
            <person name="Goel M."/>
            <person name="Jiao W.-B."/>
            <person name="Folz-Donahue K."/>
            <person name="Wang N."/>
            <person name="Rubio M."/>
            <person name="Liu C."/>
            <person name="Kukat C."/>
            <person name="Ruiz D."/>
            <person name="Huettel B."/>
            <person name="Schneeberger K."/>
        </authorList>
    </citation>
    <scope>NUCLEOTIDE SEQUENCE [LARGE SCALE GENOMIC DNA]</scope>
    <source>
        <strain evidence="4">cv. Rojo Pasion</strain>
    </source>
</reference>
<name>A0A6J5WSZ1_PRUAR</name>
<accession>A0A6J5WSZ1</accession>
<evidence type="ECO:0000313" key="1">
    <source>
        <dbReference type="EMBL" id="CAB4274114.1"/>
    </source>
</evidence>
<gene>
    <name evidence="1" type="ORF">CURHAP_LOCUS22516</name>
    <name evidence="2" type="ORF">ORAREDHAP_LOCUS22269</name>
</gene>
<evidence type="ECO:0000313" key="3">
    <source>
        <dbReference type="Proteomes" id="UP000507222"/>
    </source>
</evidence>
<reference evidence="2 3" key="2">
    <citation type="submission" date="2020-05" db="EMBL/GenBank/DDBJ databases">
        <authorList>
            <person name="Campoy J."/>
            <person name="Schneeberger K."/>
            <person name="Spophaly S."/>
        </authorList>
    </citation>
    <scope>NUCLEOTIDE SEQUENCE [LARGE SCALE GENOMIC DNA]</scope>
    <source>
        <strain evidence="2">PruArmRojPasFocal</strain>
    </source>
</reference>
<organism evidence="2 4">
    <name type="scientific">Prunus armeniaca</name>
    <name type="common">Apricot</name>
    <name type="synonym">Armeniaca vulgaris</name>
    <dbReference type="NCBI Taxonomy" id="36596"/>
    <lineage>
        <taxon>Eukaryota</taxon>
        <taxon>Viridiplantae</taxon>
        <taxon>Streptophyta</taxon>
        <taxon>Embryophyta</taxon>
        <taxon>Tracheophyta</taxon>
        <taxon>Spermatophyta</taxon>
        <taxon>Magnoliopsida</taxon>
        <taxon>eudicotyledons</taxon>
        <taxon>Gunneridae</taxon>
        <taxon>Pentapetalae</taxon>
        <taxon>rosids</taxon>
        <taxon>fabids</taxon>
        <taxon>Rosales</taxon>
        <taxon>Rosaceae</taxon>
        <taxon>Amygdaloideae</taxon>
        <taxon>Amygdaleae</taxon>
        <taxon>Prunus</taxon>
    </lineage>
</organism>